<dbReference type="EMBL" id="AFCW01002481">
    <property type="protein sequence ID" value="EHC95773.1"/>
    <property type="molecule type" value="Genomic_DNA"/>
</dbReference>
<evidence type="ECO:0000313" key="1">
    <source>
        <dbReference type="EMBL" id="EHC95773.1"/>
    </source>
</evidence>
<comment type="caution">
    <text evidence="1">The sequence shown here is derived from an EMBL/GenBank/DDBJ whole genome shotgun (WGS) entry which is preliminary data.</text>
</comment>
<dbReference type="Proteomes" id="UP000004776">
    <property type="component" value="Unassembled WGS sequence"/>
</dbReference>
<sequence>MAGKKTAKLVTTSKIFSQKSVLTQPSSPSPPLKSAAAPAELKVVLSPA</sequence>
<proteinExistence type="predicted"/>
<name>G5S5H0_SALET</name>
<accession>G5S5H0</accession>
<dbReference type="AlphaFoldDB" id="G5S5H0"/>
<organism evidence="1 2">
    <name type="scientific">Salmonella enterica subsp. enterica serovar Urbana str. R8-2977</name>
    <dbReference type="NCBI Taxonomy" id="913084"/>
    <lineage>
        <taxon>Bacteria</taxon>
        <taxon>Pseudomonadati</taxon>
        <taxon>Pseudomonadota</taxon>
        <taxon>Gammaproteobacteria</taxon>
        <taxon>Enterobacterales</taxon>
        <taxon>Enterobacteriaceae</taxon>
        <taxon>Salmonella</taxon>
    </lineage>
</organism>
<gene>
    <name evidence="1" type="ORF">LTSEURB_6774</name>
</gene>
<reference evidence="1 2" key="1">
    <citation type="journal article" date="2011" name="BMC Genomics">
        <title>Genome sequencing reveals diversification of virulence factor content and possible host adaptation in distinct subpopulations of Salmonella enterica.</title>
        <authorList>
            <person name="den Bakker H.C."/>
            <person name="Moreno Switt A.I."/>
            <person name="Govoni G."/>
            <person name="Cummings C.A."/>
            <person name="Ranieri M.L."/>
            <person name="Degoricija L."/>
            <person name="Hoelzer K."/>
            <person name="Rodriguez-Rivera L.D."/>
            <person name="Brown S."/>
            <person name="Bolchacova E."/>
            <person name="Furtado M.R."/>
            <person name="Wiedmann M."/>
        </authorList>
    </citation>
    <scope>NUCLEOTIDE SEQUENCE [LARGE SCALE GENOMIC DNA]</scope>
    <source>
        <strain evidence="1 2">R8-2977</strain>
    </source>
</reference>
<feature type="non-terminal residue" evidence="1">
    <location>
        <position position="48"/>
    </location>
</feature>
<evidence type="ECO:0000313" key="2">
    <source>
        <dbReference type="Proteomes" id="UP000004776"/>
    </source>
</evidence>
<protein>
    <submittedName>
        <fullName evidence="1">Uncharacterized protein</fullName>
    </submittedName>
</protein>